<gene>
    <name evidence="3" type="ORF">F5X71_29080</name>
</gene>
<evidence type="ECO:0000256" key="1">
    <source>
        <dbReference type="ARBA" id="ARBA00008007"/>
    </source>
</evidence>
<accession>A0A6G9XY70</accession>
<dbReference type="EMBL" id="CP046171">
    <property type="protein sequence ID" value="QIS05820.1"/>
    <property type="molecule type" value="Genomic_DNA"/>
</dbReference>
<name>A0A6G9XY70_NOCBR</name>
<dbReference type="RefSeq" id="WP_167464880.1">
    <property type="nucleotide sequence ID" value="NZ_CP046171.1"/>
</dbReference>
<dbReference type="PANTHER" id="PTHR47505">
    <property type="entry name" value="DNA UTILIZATION PROTEIN YHGH"/>
    <property type="match status" value="1"/>
</dbReference>
<comment type="similarity">
    <text evidence="1">Belongs to the ComF/GntX family.</text>
</comment>
<dbReference type="Proteomes" id="UP000501705">
    <property type="component" value="Chromosome"/>
</dbReference>
<dbReference type="InterPro" id="IPR029057">
    <property type="entry name" value="PRTase-like"/>
</dbReference>
<sequence>MRTLLDLILPTACVGCGLPGLGWCAACAVALAGPPIRVRPRHDPGVPCWALGPYAGPARRAVLAAKESGRTDLAGPIGRGLADALAWLRARDRPLVLVPAPSRRAAARRRGGDPVVAATKVAVSLLPDSRMVSALRVWWGVRDSVGLTPRERAHNLQDRVTTVPGSSMLCEIAENAEVVVVDDVLTTGATVRESVRALARTGVRTRAVLVTCAA</sequence>
<evidence type="ECO:0000313" key="3">
    <source>
        <dbReference type="EMBL" id="QIS05820.1"/>
    </source>
</evidence>
<evidence type="ECO:0000313" key="4">
    <source>
        <dbReference type="Proteomes" id="UP000501705"/>
    </source>
</evidence>
<dbReference type="InterPro" id="IPR051910">
    <property type="entry name" value="ComF/GntX_DNA_util-trans"/>
</dbReference>
<dbReference type="InterPro" id="IPR000836">
    <property type="entry name" value="PRTase_dom"/>
</dbReference>
<dbReference type="SUPFAM" id="SSF53271">
    <property type="entry name" value="PRTase-like"/>
    <property type="match status" value="1"/>
</dbReference>
<organism evidence="3 4">
    <name type="scientific">Nocardia brasiliensis</name>
    <dbReference type="NCBI Taxonomy" id="37326"/>
    <lineage>
        <taxon>Bacteria</taxon>
        <taxon>Bacillati</taxon>
        <taxon>Actinomycetota</taxon>
        <taxon>Actinomycetes</taxon>
        <taxon>Mycobacteriales</taxon>
        <taxon>Nocardiaceae</taxon>
        <taxon>Nocardia</taxon>
    </lineage>
</organism>
<feature type="domain" description="Phosphoribosyltransferase" evidence="2">
    <location>
        <begin position="169"/>
        <end position="204"/>
    </location>
</feature>
<reference evidence="3 4" key="1">
    <citation type="journal article" date="2019" name="ACS Chem. Biol.">
        <title>Identification and Mobilization of a Cryptic Antibiotic Biosynthesis Gene Locus from a Human-Pathogenic Nocardia Isolate.</title>
        <authorList>
            <person name="Herisse M."/>
            <person name="Ishida K."/>
            <person name="Porter J.L."/>
            <person name="Howden B."/>
            <person name="Hertweck C."/>
            <person name="Stinear T.P."/>
            <person name="Pidot S.J."/>
        </authorList>
    </citation>
    <scope>NUCLEOTIDE SEQUENCE [LARGE SCALE GENOMIC DNA]</scope>
    <source>
        <strain evidence="3 4">AUSMDU00024985</strain>
    </source>
</reference>
<proteinExistence type="inferred from homology"/>
<protein>
    <submittedName>
        <fullName evidence="3">ComF family protein</fullName>
    </submittedName>
</protein>
<dbReference type="AlphaFoldDB" id="A0A6G9XY70"/>
<dbReference type="Pfam" id="PF00156">
    <property type="entry name" value="Pribosyltran"/>
    <property type="match status" value="1"/>
</dbReference>
<evidence type="ECO:0000259" key="2">
    <source>
        <dbReference type="Pfam" id="PF00156"/>
    </source>
</evidence>
<dbReference type="PANTHER" id="PTHR47505:SF1">
    <property type="entry name" value="DNA UTILIZATION PROTEIN YHGH"/>
    <property type="match status" value="1"/>
</dbReference>
<dbReference type="Gene3D" id="3.40.50.2020">
    <property type="match status" value="1"/>
</dbReference>